<sequence length="237" mass="26269">MVVQLQHIAKVYQLEGQSVAALKDISLNIEEGEYVSIMGPSGSGKSTLLHMLSLLDTPTSGKIIFKDKQVEKYTEAQLAKVRNREIGFVFQQFNLLAKTSALENVALPLVYANVPEEERHERAKRLLERVGLGQRLNNTRAQLSGGQQQRVAIARALVNDPAILYADEPTGNLDSTSGQEVLRIFEELHAEGKTIVIVTHEPDIAKLARRQIVVKDGLIVSDTKHHHTHTVKKGVKT</sequence>
<dbReference type="InterPro" id="IPR017871">
    <property type="entry name" value="ABC_transporter-like_CS"/>
</dbReference>
<evidence type="ECO:0000256" key="1">
    <source>
        <dbReference type="ARBA" id="ARBA00022448"/>
    </source>
</evidence>
<dbReference type="AlphaFoldDB" id="A0A317JSE1"/>
<dbReference type="PANTHER" id="PTHR24220:SF86">
    <property type="entry name" value="ABC TRANSPORTER ABCH.1"/>
    <property type="match status" value="1"/>
</dbReference>
<dbReference type="GO" id="GO:0005886">
    <property type="term" value="C:plasma membrane"/>
    <property type="evidence" value="ECO:0007669"/>
    <property type="project" value="TreeGrafter"/>
</dbReference>
<dbReference type="PROSITE" id="PS00211">
    <property type="entry name" value="ABC_TRANSPORTER_1"/>
    <property type="match status" value="1"/>
</dbReference>
<dbReference type="EMBL" id="PSRQ01000044">
    <property type="protein sequence ID" value="PWU23156.1"/>
    <property type="molecule type" value="Genomic_DNA"/>
</dbReference>
<evidence type="ECO:0000259" key="4">
    <source>
        <dbReference type="PROSITE" id="PS50893"/>
    </source>
</evidence>
<dbReference type="InterPro" id="IPR003439">
    <property type="entry name" value="ABC_transporter-like_ATP-bd"/>
</dbReference>
<dbReference type="InterPro" id="IPR027417">
    <property type="entry name" value="P-loop_NTPase"/>
</dbReference>
<reference evidence="5 6" key="1">
    <citation type="submission" date="2018-02" db="EMBL/GenBank/DDBJ databases">
        <title>Genomic Reconstructions from Amazon Rainforest and Pasture Soil Reveal Novel Insights into the Physiology of Candidate Phyla in Tropical Sites.</title>
        <authorList>
            <person name="Kroeger M.E."/>
            <person name="Delmont T."/>
            <person name="Eren A.M."/>
            <person name="Guo J."/>
            <person name="Meyer K.M."/>
            <person name="Khan K."/>
            <person name="Rodrigues J.L.M."/>
            <person name="Bohannan B.J.M."/>
            <person name="Tringe S."/>
            <person name="Borges C.D."/>
            <person name="Tiedje J."/>
            <person name="Tsai S.M."/>
            <person name="Nusslein K."/>
        </authorList>
    </citation>
    <scope>NUCLEOTIDE SEQUENCE [LARGE SCALE GENOMIC DNA]</scope>
    <source>
        <strain evidence="5">Amazon FNV 2010 28 9</strain>
    </source>
</reference>
<keyword evidence="2" id="KW-0547">Nucleotide-binding</keyword>
<dbReference type="SMART" id="SM00382">
    <property type="entry name" value="AAA"/>
    <property type="match status" value="1"/>
</dbReference>
<dbReference type="FunFam" id="3.40.50.300:FF:000032">
    <property type="entry name" value="Export ABC transporter ATP-binding protein"/>
    <property type="match status" value="1"/>
</dbReference>
<dbReference type="GO" id="GO:0005524">
    <property type="term" value="F:ATP binding"/>
    <property type="evidence" value="ECO:0007669"/>
    <property type="project" value="UniProtKB-KW"/>
</dbReference>
<dbReference type="InterPro" id="IPR015854">
    <property type="entry name" value="ABC_transpr_LolD-like"/>
</dbReference>
<dbReference type="GO" id="GO:0098796">
    <property type="term" value="C:membrane protein complex"/>
    <property type="evidence" value="ECO:0007669"/>
    <property type="project" value="UniProtKB-ARBA"/>
</dbReference>
<evidence type="ECO:0000256" key="2">
    <source>
        <dbReference type="ARBA" id="ARBA00022741"/>
    </source>
</evidence>
<dbReference type="InterPro" id="IPR017911">
    <property type="entry name" value="MacB-like_ATP-bd"/>
</dbReference>
<keyword evidence="1" id="KW-0813">Transport</keyword>
<accession>A0A317JSE1</accession>
<dbReference type="GO" id="GO:0022857">
    <property type="term" value="F:transmembrane transporter activity"/>
    <property type="evidence" value="ECO:0007669"/>
    <property type="project" value="UniProtKB-ARBA"/>
</dbReference>
<dbReference type="CDD" id="cd03255">
    <property type="entry name" value="ABC_MJ0796_LolCDE_FtsE"/>
    <property type="match status" value="1"/>
</dbReference>
<evidence type="ECO:0000313" key="5">
    <source>
        <dbReference type="EMBL" id="PWU23156.1"/>
    </source>
</evidence>
<dbReference type="InterPro" id="IPR003593">
    <property type="entry name" value="AAA+_ATPase"/>
</dbReference>
<gene>
    <name evidence="5" type="ORF">C5B42_03885</name>
</gene>
<comment type="caution">
    <text evidence="5">The sequence shown here is derived from an EMBL/GenBank/DDBJ whole genome shotgun (WGS) entry which is preliminary data.</text>
</comment>
<dbReference type="PROSITE" id="PS50893">
    <property type="entry name" value="ABC_TRANSPORTER_2"/>
    <property type="match status" value="1"/>
</dbReference>
<dbReference type="Proteomes" id="UP000246104">
    <property type="component" value="Unassembled WGS sequence"/>
</dbReference>
<evidence type="ECO:0000256" key="3">
    <source>
        <dbReference type="ARBA" id="ARBA00022840"/>
    </source>
</evidence>
<organism evidence="5 6">
    <name type="scientific">Candidatus Cerribacteria bacterium 'Amazon FNV 2010 28 9'</name>
    <dbReference type="NCBI Taxonomy" id="2081795"/>
    <lineage>
        <taxon>Bacteria</taxon>
        <taxon>Candidatus Cerribacteria</taxon>
    </lineage>
</organism>
<dbReference type="PANTHER" id="PTHR24220">
    <property type="entry name" value="IMPORT ATP-BINDING PROTEIN"/>
    <property type="match status" value="1"/>
</dbReference>
<dbReference type="GO" id="GO:0016887">
    <property type="term" value="F:ATP hydrolysis activity"/>
    <property type="evidence" value="ECO:0007669"/>
    <property type="project" value="InterPro"/>
</dbReference>
<evidence type="ECO:0000313" key="6">
    <source>
        <dbReference type="Proteomes" id="UP000246104"/>
    </source>
</evidence>
<dbReference type="SUPFAM" id="SSF52540">
    <property type="entry name" value="P-loop containing nucleoside triphosphate hydrolases"/>
    <property type="match status" value="1"/>
</dbReference>
<feature type="domain" description="ABC transporter" evidence="4">
    <location>
        <begin position="3"/>
        <end position="237"/>
    </location>
</feature>
<keyword evidence="3 5" id="KW-0067">ATP-binding</keyword>
<name>A0A317JSE1_9BACT</name>
<proteinExistence type="predicted"/>
<protein>
    <submittedName>
        <fullName evidence="5">Macrolide ABC transporter ATP-binding protein</fullName>
    </submittedName>
</protein>
<dbReference type="Gene3D" id="3.40.50.300">
    <property type="entry name" value="P-loop containing nucleotide triphosphate hydrolases"/>
    <property type="match status" value="1"/>
</dbReference>
<dbReference type="Pfam" id="PF00005">
    <property type="entry name" value="ABC_tran"/>
    <property type="match status" value="1"/>
</dbReference>